<sequence>MSGQDVFKGALGWDDWVWWSIIGGVGLFILLTLLCCCVCVQRAKRKGKAEALASVQARQREEQQREEAQVRYAQAQQARYGAPAPPPEQSFKYSQQHGGNNHRSGLHDHDFVAVTSPMGRDPTLNASTVSKMTLRDRIDALREGSVHDNHSRVSADAQDLEAPPIGAGRRSLVLAGTVLSENSPGSSASGSPRNQKAEEGHSLLHKTPYQVAFEEQTKFKTARSDYSSDDDEHSKLTSTSYSTGQFDDAESSRVHQTAATSNASSYTVDSTTQPAAATRARVKSSESTSSRGSVEF</sequence>
<dbReference type="EnsemblProtists" id="PYU1_T002880">
    <property type="protein sequence ID" value="PYU1_T002880"/>
    <property type="gene ID" value="PYU1_G002877"/>
</dbReference>
<evidence type="ECO:0000313" key="3">
    <source>
        <dbReference type="EnsemblProtists" id="PYU1_T002880"/>
    </source>
</evidence>
<name>K3WD39_GLOUD</name>
<feature type="region of interest" description="Disordered" evidence="1">
    <location>
        <begin position="222"/>
        <end position="296"/>
    </location>
</feature>
<dbReference type="InParanoid" id="K3WD39"/>
<feature type="compositionally biased region" description="Polar residues" evidence="1">
    <location>
        <begin position="254"/>
        <end position="275"/>
    </location>
</feature>
<dbReference type="HOGENOM" id="CLU_941591_0_0_1"/>
<dbReference type="eggNOG" id="ENOG502SAHZ">
    <property type="taxonomic scope" value="Eukaryota"/>
</dbReference>
<evidence type="ECO:0000256" key="1">
    <source>
        <dbReference type="SAM" id="MobiDB-lite"/>
    </source>
</evidence>
<feature type="compositionally biased region" description="Low complexity" evidence="1">
    <location>
        <begin position="183"/>
        <end position="192"/>
    </location>
</feature>
<reference evidence="3" key="3">
    <citation type="submission" date="2015-02" db="UniProtKB">
        <authorList>
            <consortium name="EnsemblProtists"/>
        </authorList>
    </citation>
    <scope>IDENTIFICATION</scope>
    <source>
        <strain evidence="3">DAOM BR144</strain>
    </source>
</reference>
<evidence type="ECO:0000256" key="2">
    <source>
        <dbReference type="SAM" id="Phobius"/>
    </source>
</evidence>
<feature type="region of interest" description="Disordered" evidence="1">
    <location>
        <begin position="180"/>
        <end position="204"/>
    </location>
</feature>
<dbReference type="AlphaFoldDB" id="K3WD39"/>
<feature type="compositionally biased region" description="Polar residues" evidence="1">
    <location>
        <begin position="236"/>
        <end position="245"/>
    </location>
</feature>
<reference evidence="4" key="1">
    <citation type="journal article" date="2010" name="Genome Biol.">
        <title>Genome sequence of the necrotrophic plant pathogen Pythium ultimum reveals original pathogenicity mechanisms and effector repertoire.</title>
        <authorList>
            <person name="Levesque C.A."/>
            <person name="Brouwer H."/>
            <person name="Cano L."/>
            <person name="Hamilton J.P."/>
            <person name="Holt C."/>
            <person name="Huitema E."/>
            <person name="Raffaele S."/>
            <person name="Robideau G.P."/>
            <person name="Thines M."/>
            <person name="Win J."/>
            <person name="Zerillo M.M."/>
            <person name="Beakes G.W."/>
            <person name="Boore J.L."/>
            <person name="Busam D."/>
            <person name="Dumas B."/>
            <person name="Ferriera S."/>
            <person name="Fuerstenberg S.I."/>
            <person name="Gachon C.M."/>
            <person name="Gaulin E."/>
            <person name="Govers F."/>
            <person name="Grenville-Briggs L."/>
            <person name="Horner N."/>
            <person name="Hostetler J."/>
            <person name="Jiang R.H."/>
            <person name="Johnson J."/>
            <person name="Krajaejun T."/>
            <person name="Lin H."/>
            <person name="Meijer H.J."/>
            <person name="Moore B."/>
            <person name="Morris P."/>
            <person name="Phuntmart V."/>
            <person name="Puiu D."/>
            <person name="Shetty J."/>
            <person name="Stajich J.E."/>
            <person name="Tripathy S."/>
            <person name="Wawra S."/>
            <person name="van West P."/>
            <person name="Whitty B.R."/>
            <person name="Coutinho P.M."/>
            <person name="Henrissat B."/>
            <person name="Martin F."/>
            <person name="Thomas P.D."/>
            <person name="Tyler B.M."/>
            <person name="De Vries R.P."/>
            <person name="Kamoun S."/>
            <person name="Yandell M."/>
            <person name="Tisserat N."/>
            <person name="Buell C.R."/>
        </authorList>
    </citation>
    <scope>NUCLEOTIDE SEQUENCE</scope>
    <source>
        <strain evidence="4">DAOM:BR144</strain>
    </source>
</reference>
<keyword evidence="2" id="KW-0472">Membrane</keyword>
<feature type="compositionally biased region" description="Polar residues" evidence="1">
    <location>
        <begin position="91"/>
        <end position="103"/>
    </location>
</feature>
<keyword evidence="4" id="KW-1185">Reference proteome</keyword>
<keyword evidence="2" id="KW-1133">Transmembrane helix</keyword>
<organism evidence="3 4">
    <name type="scientific">Globisporangium ultimum (strain ATCC 200006 / CBS 805.95 / DAOM BR144)</name>
    <name type="common">Pythium ultimum</name>
    <dbReference type="NCBI Taxonomy" id="431595"/>
    <lineage>
        <taxon>Eukaryota</taxon>
        <taxon>Sar</taxon>
        <taxon>Stramenopiles</taxon>
        <taxon>Oomycota</taxon>
        <taxon>Peronosporomycetes</taxon>
        <taxon>Pythiales</taxon>
        <taxon>Pythiaceae</taxon>
        <taxon>Globisporangium</taxon>
    </lineage>
</organism>
<protein>
    <submittedName>
        <fullName evidence="3">Uncharacterized protein</fullName>
    </submittedName>
</protein>
<accession>K3WD39</accession>
<feature type="compositionally biased region" description="Low complexity" evidence="1">
    <location>
        <begin position="285"/>
        <end position="296"/>
    </location>
</feature>
<dbReference type="VEuPathDB" id="FungiDB:PYU1_G002877"/>
<evidence type="ECO:0000313" key="4">
    <source>
        <dbReference type="Proteomes" id="UP000019132"/>
    </source>
</evidence>
<keyword evidence="2" id="KW-0812">Transmembrane</keyword>
<dbReference type="EMBL" id="GL376628">
    <property type="status" value="NOT_ANNOTATED_CDS"/>
    <property type="molecule type" value="Genomic_DNA"/>
</dbReference>
<dbReference type="Proteomes" id="UP000019132">
    <property type="component" value="Unassembled WGS sequence"/>
</dbReference>
<feature type="compositionally biased region" description="Low complexity" evidence="1">
    <location>
        <begin position="70"/>
        <end position="80"/>
    </location>
</feature>
<proteinExistence type="predicted"/>
<dbReference type="STRING" id="431595.K3WD39"/>
<reference evidence="4" key="2">
    <citation type="submission" date="2010-04" db="EMBL/GenBank/DDBJ databases">
        <authorList>
            <person name="Buell R."/>
            <person name="Hamilton J."/>
            <person name="Hostetler J."/>
        </authorList>
    </citation>
    <scope>NUCLEOTIDE SEQUENCE [LARGE SCALE GENOMIC DNA]</scope>
    <source>
        <strain evidence="4">DAOM:BR144</strain>
    </source>
</reference>
<feature type="region of interest" description="Disordered" evidence="1">
    <location>
        <begin position="66"/>
        <end position="107"/>
    </location>
</feature>
<feature type="transmembrane region" description="Helical" evidence="2">
    <location>
        <begin position="16"/>
        <end position="40"/>
    </location>
</feature>